<name>A0A7R8YNV0_HERIL</name>
<reference evidence="1 2" key="1">
    <citation type="submission" date="2020-11" db="EMBL/GenBank/DDBJ databases">
        <authorList>
            <person name="Wallbank WR R."/>
            <person name="Pardo Diaz C."/>
            <person name="Kozak K."/>
            <person name="Martin S."/>
            <person name="Jiggins C."/>
            <person name="Moest M."/>
            <person name="Warren A I."/>
            <person name="Generalovic N T."/>
            <person name="Byers J.R.P. K."/>
            <person name="Montejo-Kovacevich G."/>
            <person name="Yen C E."/>
        </authorList>
    </citation>
    <scope>NUCLEOTIDE SEQUENCE [LARGE SCALE GENOMIC DNA]</scope>
</reference>
<dbReference type="Proteomes" id="UP000594454">
    <property type="component" value="Chromosome 1"/>
</dbReference>
<sequence>MQLPKPEVKVVSENVFSMRACSRVGRPFETMPLANIADRIRRFPSHKIYSSEDSEKKFSSNFFVPEKVLDQHKVGHETKSRCPAIPDRLGIVSNKSFPGHEVEFSI</sequence>
<keyword evidence="2" id="KW-1185">Reference proteome</keyword>
<gene>
    <name evidence="1" type="ORF">HERILL_LOCUS2844</name>
</gene>
<dbReference type="AlphaFoldDB" id="A0A7R8YNV0"/>
<dbReference type="EMBL" id="LR899009">
    <property type="protein sequence ID" value="CAD7079636.1"/>
    <property type="molecule type" value="Genomic_DNA"/>
</dbReference>
<evidence type="ECO:0000313" key="1">
    <source>
        <dbReference type="EMBL" id="CAD7079636.1"/>
    </source>
</evidence>
<proteinExistence type="predicted"/>
<evidence type="ECO:0000313" key="2">
    <source>
        <dbReference type="Proteomes" id="UP000594454"/>
    </source>
</evidence>
<accession>A0A7R8YNV0</accession>
<protein>
    <submittedName>
        <fullName evidence="1">Uncharacterized protein</fullName>
    </submittedName>
</protein>
<organism evidence="1 2">
    <name type="scientific">Hermetia illucens</name>
    <name type="common">Black soldier fly</name>
    <dbReference type="NCBI Taxonomy" id="343691"/>
    <lineage>
        <taxon>Eukaryota</taxon>
        <taxon>Metazoa</taxon>
        <taxon>Ecdysozoa</taxon>
        <taxon>Arthropoda</taxon>
        <taxon>Hexapoda</taxon>
        <taxon>Insecta</taxon>
        <taxon>Pterygota</taxon>
        <taxon>Neoptera</taxon>
        <taxon>Endopterygota</taxon>
        <taxon>Diptera</taxon>
        <taxon>Brachycera</taxon>
        <taxon>Stratiomyomorpha</taxon>
        <taxon>Stratiomyidae</taxon>
        <taxon>Hermetiinae</taxon>
        <taxon>Hermetia</taxon>
    </lineage>
</organism>
<dbReference type="InParanoid" id="A0A7R8YNV0"/>